<evidence type="ECO:0000256" key="2">
    <source>
        <dbReference type="ARBA" id="ARBA00022679"/>
    </source>
</evidence>
<gene>
    <name evidence="8" type="primary">holA</name>
    <name evidence="8" type="ORF">ACFSM5_12260</name>
</gene>
<dbReference type="PANTHER" id="PTHR34388">
    <property type="entry name" value="DNA POLYMERASE III SUBUNIT DELTA"/>
    <property type="match status" value="1"/>
</dbReference>
<evidence type="ECO:0000256" key="5">
    <source>
        <dbReference type="ARBA" id="ARBA00022932"/>
    </source>
</evidence>
<dbReference type="InterPro" id="IPR008921">
    <property type="entry name" value="DNA_pol3_clamp-load_cplx_C"/>
</dbReference>
<dbReference type="RefSeq" id="WP_379876689.1">
    <property type="nucleotide sequence ID" value="NZ_JBHUIP010000012.1"/>
</dbReference>
<dbReference type="Proteomes" id="UP001597295">
    <property type="component" value="Unassembled WGS sequence"/>
</dbReference>
<dbReference type="Gene3D" id="1.10.8.60">
    <property type="match status" value="1"/>
</dbReference>
<dbReference type="EC" id="2.7.7.7" evidence="1"/>
<keyword evidence="3 8" id="KW-0548">Nucleotidyltransferase</keyword>
<accession>A0ABW5DTA5</accession>
<dbReference type="PANTHER" id="PTHR34388:SF1">
    <property type="entry name" value="DNA POLYMERASE III SUBUNIT DELTA"/>
    <property type="match status" value="1"/>
</dbReference>
<dbReference type="Gene3D" id="1.20.272.10">
    <property type="match status" value="1"/>
</dbReference>
<comment type="caution">
    <text evidence="8">The sequence shown here is derived from an EMBL/GenBank/DDBJ whole genome shotgun (WGS) entry which is preliminary data.</text>
</comment>
<proteinExistence type="inferred from homology"/>
<protein>
    <recommendedName>
        <fullName evidence="1">DNA-directed DNA polymerase</fullName>
        <ecNumber evidence="1">2.7.7.7</ecNumber>
    </recommendedName>
</protein>
<dbReference type="GO" id="GO:0003887">
    <property type="term" value="F:DNA-directed DNA polymerase activity"/>
    <property type="evidence" value="ECO:0007669"/>
    <property type="project" value="UniProtKB-EC"/>
</dbReference>
<comment type="catalytic activity">
    <reaction evidence="7">
        <text>DNA(n) + a 2'-deoxyribonucleoside 5'-triphosphate = DNA(n+1) + diphosphate</text>
        <dbReference type="Rhea" id="RHEA:22508"/>
        <dbReference type="Rhea" id="RHEA-COMP:17339"/>
        <dbReference type="Rhea" id="RHEA-COMP:17340"/>
        <dbReference type="ChEBI" id="CHEBI:33019"/>
        <dbReference type="ChEBI" id="CHEBI:61560"/>
        <dbReference type="ChEBI" id="CHEBI:173112"/>
        <dbReference type="EC" id="2.7.7.7"/>
    </reaction>
</comment>
<dbReference type="SUPFAM" id="SSF52540">
    <property type="entry name" value="P-loop containing nucleoside triphosphate hydrolases"/>
    <property type="match status" value="1"/>
</dbReference>
<evidence type="ECO:0000256" key="3">
    <source>
        <dbReference type="ARBA" id="ARBA00022695"/>
    </source>
</evidence>
<evidence type="ECO:0000313" key="9">
    <source>
        <dbReference type="Proteomes" id="UP001597295"/>
    </source>
</evidence>
<comment type="similarity">
    <text evidence="6">Belongs to the DNA polymerase HolA subunit family.</text>
</comment>
<keyword evidence="2 8" id="KW-0808">Transferase</keyword>
<keyword evidence="9" id="KW-1185">Reference proteome</keyword>
<evidence type="ECO:0000256" key="7">
    <source>
        <dbReference type="ARBA" id="ARBA00049244"/>
    </source>
</evidence>
<evidence type="ECO:0000256" key="1">
    <source>
        <dbReference type="ARBA" id="ARBA00012417"/>
    </source>
</evidence>
<dbReference type="InterPro" id="IPR027417">
    <property type="entry name" value="P-loop_NTPase"/>
</dbReference>
<dbReference type="Gene3D" id="3.40.50.300">
    <property type="entry name" value="P-loop containing nucleotide triphosphate hydrolases"/>
    <property type="match status" value="1"/>
</dbReference>
<name>A0ABW5DTA5_9PROT</name>
<evidence type="ECO:0000256" key="6">
    <source>
        <dbReference type="ARBA" id="ARBA00034754"/>
    </source>
</evidence>
<evidence type="ECO:0000313" key="8">
    <source>
        <dbReference type="EMBL" id="MFD2263664.1"/>
    </source>
</evidence>
<sequence length="344" mass="36319">MKLPRGGNAAQLIAAPKSPVRVVLFFGEDSGLAREQAKACVVAVAGDAGDPFRVVEFSGAAVKADPARLADEAAAIAFTGGRRAIWVRDAADGTVAAAVSSFLEDPAGDGVIILEAGELTNKSKLRLLAEDHALALAVPCYHDSVRDLDGVIRETLRSHGLDVAPDAVEYLKERMGGDRMVSRGELDKLALYALGQGRVELADAEAAVGDSAVQSVGDLVAAAAEGRTGDLDKALSKALLDGESPVGIVRVLIRHFQRIHLVASLATAGKPLEAAMNSLVPRPFKRDADALARQVPKWPPHRAAAALNRLLEVERQCKTTGLPDETVCARALLEISENARRGRR</sequence>
<dbReference type="NCBIfam" id="TIGR01128">
    <property type="entry name" value="holA"/>
    <property type="match status" value="1"/>
</dbReference>
<evidence type="ECO:0000256" key="4">
    <source>
        <dbReference type="ARBA" id="ARBA00022705"/>
    </source>
</evidence>
<reference evidence="9" key="1">
    <citation type="journal article" date="2019" name="Int. J. Syst. Evol. Microbiol.">
        <title>The Global Catalogue of Microorganisms (GCM) 10K type strain sequencing project: providing services to taxonomists for standard genome sequencing and annotation.</title>
        <authorList>
            <consortium name="The Broad Institute Genomics Platform"/>
            <consortium name="The Broad Institute Genome Sequencing Center for Infectious Disease"/>
            <person name="Wu L."/>
            <person name="Ma J."/>
        </authorList>
    </citation>
    <scope>NUCLEOTIDE SEQUENCE [LARGE SCALE GENOMIC DNA]</scope>
    <source>
        <strain evidence="9">CGMCC 1.19062</strain>
    </source>
</reference>
<dbReference type="SUPFAM" id="SSF48019">
    <property type="entry name" value="post-AAA+ oligomerization domain-like"/>
    <property type="match status" value="1"/>
</dbReference>
<organism evidence="8 9">
    <name type="scientific">Lacibacterium aquatile</name>
    <dbReference type="NCBI Taxonomy" id="1168082"/>
    <lineage>
        <taxon>Bacteria</taxon>
        <taxon>Pseudomonadati</taxon>
        <taxon>Pseudomonadota</taxon>
        <taxon>Alphaproteobacteria</taxon>
        <taxon>Rhodospirillales</taxon>
        <taxon>Rhodospirillaceae</taxon>
    </lineage>
</organism>
<keyword evidence="4" id="KW-0235">DNA replication</keyword>
<dbReference type="InterPro" id="IPR005790">
    <property type="entry name" value="DNA_polIII_delta"/>
</dbReference>
<dbReference type="EMBL" id="JBHUIP010000012">
    <property type="protein sequence ID" value="MFD2263664.1"/>
    <property type="molecule type" value="Genomic_DNA"/>
</dbReference>
<keyword evidence="5" id="KW-0239">DNA-directed DNA polymerase</keyword>